<sequence>MAPLSLSSSSLTFETFTPNTFPLSDNDDDLYSTKTYDIDDHHESNYHQTMDIFNDFPDLSIDLSNILFISLLMILIIISMIILYYVNVVRKLLLKKMMAISDDNEEDLNGKTIVITGSNEGIGAIVTKILANMGARIILLCRDMDKARRIVGDILAENPIAELSIHHIDLSSQSSIRICVNEILQLEKRIDCLINCASVAFIPGIEPTKSIDGFELHMAINYYGPFLLIQLLNERMKQTAKQYETIGKVINVTSILHRYGKIHLADLNLDKSNNYTPFRAYCQSRLALMLVGREMARQWKQSQIHIYNVDPGFSMTRSHYQNLYPICRKILSIFGWLIGFRSNLKAAQRIVQCVIDKKFARHSGYYYRNGRHTIPSERVMDDRLAKNLWTHTITVCNLS</sequence>
<comment type="caution">
    <text evidence="3">The sequence shown here is derived from an EMBL/GenBank/DDBJ whole genome shotgun (WGS) entry which is preliminary data.</text>
</comment>
<keyword evidence="2" id="KW-0812">Transmembrane</keyword>
<dbReference type="SUPFAM" id="SSF51735">
    <property type="entry name" value="NAD(P)-binding Rossmann-fold domains"/>
    <property type="match status" value="1"/>
</dbReference>
<evidence type="ECO:0000256" key="2">
    <source>
        <dbReference type="SAM" id="Phobius"/>
    </source>
</evidence>
<dbReference type="Pfam" id="PF00106">
    <property type="entry name" value="adh_short"/>
    <property type="match status" value="1"/>
</dbReference>
<dbReference type="Gene3D" id="3.40.50.720">
    <property type="entry name" value="NAD(P)-binding Rossmann-like Domain"/>
    <property type="match status" value="1"/>
</dbReference>
<evidence type="ECO:0000313" key="4">
    <source>
        <dbReference type="Proteomes" id="UP000887458"/>
    </source>
</evidence>
<feature type="transmembrane region" description="Helical" evidence="2">
    <location>
        <begin position="66"/>
        <end position="88"/>
    </location>
</feature>
<dbReference type="PANTHER" id="PTHR43157:SF31">
    <property type="entry name" value="PHOSPHATIDYLINOSITOL-GLYCAN BIOSYNTHESIS CLASS F PROTEIN"/>
    <property type="match status" value="1"/>
</dbReference>
<name>A0ABQ8JIN9_DERPT</name>
<dbReference type="InterPro" id="IPR036291">
    <property type="entry name" value="NAD(P)-bd_dom_sf"/>
</dbReference>
<keyword evidence="2" id="KW-1133">Transmembrane helix</keyword>
<dbReference type="EMBL" id="NJHN03000036">
    <property type="protein sequence ID" value="KAH9422479.1"/>
    <property type="molecule type" value="Genomic_DNA"/>
</dbReference>
<protein>
    <recommendedName>
        <fullName evidence="5">Retinol dehydrogenase 12-like</fullName>
    </recommendedName>
</protein>
<evidence type="ECO:0000313" key="3">
    <source>
        <dbReference type="EMBL" id="KAH9422479.1"/>
    </source>
</evidence>
<dbReference type="PRINTS" id="PR00081">
    <property type="entry name" value="GDHRDH"/>
</dbReference>
<keyword evidence="2" id="KW-0472">Membrane</keyword>
<evidence type="ECO:0008006" key="5">
    <source>
        <dbReference type="Google" id="ProtNLM"/>
    </source>
</evidence>
<accession>A0ABQ8JIN9</accession>
<keyword evidence="4" id="KW-1185">Reference proteome</keyword>
<keyword evidence="1" id="KW-0560">Oxidoreductase</keyword>
<proteinExistence type="predicted"/>
<dbReference type="InterPro" id="IPR002347">
    <property type="entry name" value="SDR_fam"/>
</dbReference>
<reference evidence="3 4" key="1">
    <citation type="journal article" date="2018" name="J. Allergy Clin. Immunol.">
        <title>High-quality assembly of Dermatophagoides pteronyssinus genome and transcriptome reveals a wide range of novel allergens.</title>
        <authorList>
            <person name="Liu X.Y."/>
            <person name="Yang K.Y."/>
            <person name="Wang M.Q."/>
            <person name="Kwok J.S."/>
            <person name="Zeng X."/>
            <person name="Yang Z."/>
            <person name="Xiao X.J."/>
            <person name="Lau C.P."/>
            <person name="Li Y."/>
            <person name="Huang Z.M."/>
            <person name="Ba J.G."/>
            <person name="Yim A.K."/>
            <person name="Ouyang C.Y."/>
            <person name="Ngai S.M."/>
            <person name="Chan T.F."/>
            <person name="Leung E.L."/>
            <person name="Liu L."/>
            <person name="Liu Z.G."/>
            <person name="Tsui S.K."/>
        </authorList>
    </citation>
    <scope>NUCLEOTIDE SEQUENCE [LARGE SCALE GENOMIC DNA]</scope>
    <source>
        <strain evidence="3">Derp</strain>
    </source>
</reference>
<reference evidence="3 4" key="2">
    <citation type="journal article" date="2022" name="Mol. Biol. Evol.">
        <title>Comparative Genomics Reveals Insights into the Divergent Evolution of Astigmatic Mites and Household Pest Adaptations.</title>
        <authorList>
            <person name="Xiong Q."/>
            <person name="Wan A.T."/>
            <person name="Liu X."/>
            <person name="Fung C.S."/>
            <person name="Xiao X."/>
            <person name="Malainual N."/>
            <person name="Hou J."/>
            <person name="Wang L."/>
            <person name="Wang M."/>
            <person name="Yang K.Y."/>
            <person name="Cui Y."/>
            <person name="Leung E.L."/>
            <person name="Nong W."/>
            <person name="Shin S.K."/>
            <person name="Au S.W."/>
            <person name="Jeong K.Y."/>
            <person name="Chew F.T."/>
            <person name="Hui J.H."/>
            <person name="Leung T.F."/>
            <person name="Tungtrongchitr A."/>
            <person name="Zhong N."/>
            <person name="Liu Z."/>
            <person name="Tsui S.K."/>
        </authorList>
    </citation>
    <scope>NUCLEOTIDE SEQUENCE [LARGE SCALE GENOMIC DNA]</scope>
    <source>
        <strain evidence="3">Derp</strain>
    </source>
</reference>
<evidence type="ECO:0000256" key="1">
    <source>
        <dbReference type="ARBA" id="ARBA00023002"/>
    </source>
</evidence>
<dbReference type="PANTHER" id="PTHR43157">
    <property type="entry name" value="PHOSPHATIDYLINOSITOL-GLYCAN BIOSYNTHESIS CLASS F PROTEIN-RELATED"/>
    <property type="match status" value="1"/>
</dbReference>
<organism evidence="3 4">
    <name type="scientific">Dermatophagoides pteronyssinus</name>
    <name type="common">European house dust mite</name>
    <dbReference type="NCBI Taxonomy" id="6956"/>
    <lineage>
        <taxon>Eukaryota</taxon>
        <taxon>Metazoa</taxon>
        <taxon>Ecdysozoa</taxon>
        <taxon>Arthropoda</taxon>
        <taxon>Chelicerata</taxon>
        <taxon>Arachnida</taxon>
        <taxon>Acari</taxon>
        <taxon>Acariformes</taxon>
        <taxon>Sarcoptiformes</taxon>
        <taxon>Astigmata</taxon>
        <taxon>Psoroptidia</taxon>
        <taxon>Analgoidea</taxon>
        <taxon>Pyroglyphidae</taxon>
        <taxon>Dermatophagoidinae</taxon>
        <taxon>Dermatophagoides</taxon>
    </lineage>
</organism>
<dbReference type="Proteomes" id="UP000887458">
    <property type="component" value="Unassembled WGS sequence"/>
</dbReference>
<gene>
    <name evidence="3" type="ORF">DERP_003155</name>
</gene>